<dbReference type="SUPFAM" id="SSF88946">
    <property type="entry name" value="Sigma2 domain of RNA polymerase sigma factors"/>
    <property type="match status" value="1"/>
</dbReference>
<dbReference type="PANTHER" id="PTHR43133:SF63">
    <property type="entry name" value="RNA POLYMERASE SIGMA FACTOR FECI-RELATED"/>
    <property type="match status" value="1"/>
</dbReference>
<name>A0ABN1G9E2_9HYPH</name>
<evidence type="ECO:0000313" key="8">
    <source>
        <dbReference type="Proteomes" id="UP001424441"/>
    </source>
</evidence>
<dbReference type="InterPro" id="IPR013249">
    <property type="entry name" value="RNA_pol_sigma70_r4_t2"/>
</dbReference>
<dbReference type="InterPro" id="IPR013325">
    <property type="entry name" value="RNA_pol_sigma_r2"/>
</dbReference>
<proteinExistence type="inferred from homology"/>
<dbReference type="InterPro" id="IPR007627">
    <property type="entry name" value="RNA_pol_sigma70_r2"/>
</dbReference>
<dbReference type="PANTHER" id="PTHR43133">
    <property type="entry name" value="RNA POLYMERASE ECF-TYPE SIGMA FACTO"/>
    <property type="match status" value="1"/>
</dbReference>
<accession>A0ABN1G9E2</accession>
<dbReference type="Pfam" id="PF08281">
    <property type="entry name" value="Sigma70_r4_2"/>
    <property type="match status" value="1"/>
</dbReference>
<evidence type="ECO:0000256" key="3">
    <source>
        <dbReference type="ARBA" id="ARBA00023082"/>
    </source>
</evidence>
<keyword evidence="3" id="KW-0731">Sigma factor</keyword>
<gene>
    <name evidence="7" type="ORF">GCM10008943_22970</name>
</gene>
<organism evidence="7 8">
    <name type="scientific">Paenochrobactrum glaciei</name>
    <dbReference type="NCBI Taxonomy" id="486407"/>
    <lineage>
        <taxon>Bacteria</taxon>
        <taxon>Pseudomonadati</taxon>
        <taxon>Pseudomonadota</taxon>
        <taxon>Alphaproteobacteria</taxon>
        <taxon>Hyphomicrobiales</taxon>
        <taxon>Brucellaceae</taxon>
        <taxon>Paenochrobactrum</taxon>
    </lineage>
</organism>
<dbReference type="InterPro" id="IPR039425">
    <property type="entry name" value="RNA_pol_sigma-70-like"/>
</dbReference>
<evidence type="ECO:0000313" key="7">
    <source>
        <dbReference type="EMBL" id="GAA0606828.1"/>
    </source>
</evidence>
<dbReference type="Pfam" id="PF04542">
    <property type="entry name" value="Sigma70_r2"/>
    <property type="match status" value="1"/>
</dbReference>
<dbReference type="EMBL" id="BAAADE010000004">
    <property type="protein sequence ID" value="GAA0606828.1"/>
    <property type="molecule type" value="Genomic_DNA"/>
</dbReference>
<feature type="domain" description="RNA polymerase sigma-70 region 2" evidence="5">
    <location>
        <begin position="11"/>
        <end position="77"/>
    </location>
</feature>
<evidence type="ECO:0000256" key="2">
    <source>
        <dbReference type="ARBA" id="ARBA00023015"/>
    </source>
</evidence>
<comment type="caution">
    <text evidence="7">The sequence shown here is derived from an EMBL/GenBank/DDBJ whole genome shotgun (WGS) entry which is preliminary data.</text>
</comment>
<dbReference type="InterPro" id="IPR036388">
    <property type="entry name" value="WH-like_DNA-bd_sf"/>
</dbReference>
<reference evidence="7 8" key="1">
    <citation type="journal article" date="2019" name="Int. J. Syst. Evol. Microbiol.">
        <title>The Global Catalogue of Microorganisms (GCM) 10K type strain sequencing project: providing services to taxonomists for standard genome sequencing and annotation.</title>
        <authorList>
            <consortium name="The Broad Institute Genomics Platform"/>
            <consortium name="The Broad Institute Genome Sequencing Center for Infectious Disease"/>
            <person name="Wu L."/>
            <person name="Ma J."/>
        </authorList>
    </citation>
    <scope>NUCLEOTIDE SEQUENCE [LARGE SCALE GENOMIC DNA]</scope>
    <source>
        <strain evidence="7 8">JCM 15115</strain>
    </source>
</reference>
<dbReference type="InterPro" id="IPR014284">
    <property type="entry name" value="RNA_pol_sigma-70_dom"/>
</dbReference>
<dbReference type="Gene3D" id="1.10.10.10">
    <property type="entry name" value="Winged helix-like DNA-binding domain superfamily/Winged helix DNA-binding domain"/>
    <property type="match status" value="1"/>
</dbReference>
<dbReference type="RefSeq" id="WP_343805688.1">
    <property type="nucleotide sequence ID" value="NZ_BAAADE010000004.1"/>
</dbReference>
<feature type="domain" description="RNA polymerase sigma factor 70 region 4 type 2" evidence="6">
    <location>
        <begin position="108"/>
        <end position="160"/>
    </location>
</feature>
<dbReference type="NCBIfam" id="TIGR02937">
    <property type="entry name" value="sigma70-ECF"/>
    <property type="match status" value="1"/>
</dbReference>
<comment type="similarity">
    <text evidence="1">Belongs to the sigma-70 factor family. ECF subfamily.</text>
</comment>
<sequence length="169" mass="19319">MSNWSQRLASLFRDHQKHLENRVARNINDREAAADIVQDVFCKVLNHGSEPAADETVKILYISTRNAMIDHIRTAHRRQEIMGLVATEQIMPSVLPPDTIMEGKQSLQSFEKILLELGVTTRDIFLLRRVQNMANADIARKYGISVSAVEKHIARAMRHCQKRMSDLSE</sequence>
<protein>
    <submittedName>
        <fullName evidence="7">Sigma-70 family RNA polymerase sigma factor</fullName>
    </submittedName>
</protein>
<evidence type="ECO:0000256" key="4">
    <source>
        <dbReference type="ARBA" id="ARBA00023163"/>
    </source>
</evidence>
<evidence type="ECO:0000256" key="1">
    <source>
        <dbReference type="ARBA" id="ARBA00010641"/>
    </source>
</evidence>
<dbReference type="Proteomes" id="UP001424441">
    <property type="component" value="Unassembled WGS sequence"/>
</dbReference>
<keyword evidence="2" id="KW-0805">Transcription regulation</keyword>
<keyword evidence="8" id="KW-1185">Reference proteome</keyword>
<evidence type="ECO:0000259" key="5">
    <source>
        <dbReference type="Pfam" id="PF04542"/>
    </source>
</evidence>
<dbReference type="Gene3D" id="1.10.1740.10">
    <property type="match status" value="1"/>
</dbReference>
<dbReference type="SUPFAM" id="SSF88659">
    <property type="entry name" value="Sigma3 and sigma4 domains of RNA polymerase sigma factors"/>
    <property type="match status" value="1"/>
</dbReference>
<keyword evidence="4" id="KW-0804">Transcription</keyword>
<evidence type="ECO:0000259" key="6">
    <source>
        <dbReference type="Pfam" id="PF08281"/>
    </source>
</evidence>
<dbReference type="InterPro" id="IPR013324">
    <property type="entry name" value="RNA_pol_sigma_r3/r4-like"/>
</dbReference>